<evidence type="ECO:0000313" key="13">
    <source>
        <dbReference type="Proteomes" id="UP001164746"/>
    </source>
</evidence>
<dbReference type="InterPro" id="IPR019680">
    <property type="entry name" value="Mediator_Med1"/>
</dbReference>
<name>A0ABY7D872_MYAAR</name>
<organism evidence="12 13">
    <name type="scientific">Mya arenaria</name>
    <name type="common">Soft-shell clam</name>
    <dbReference type="NCBI Taxonomy" id="6604"/>
    <lineage>
        <taxon>Eukaryota</taxon>
        <taxon>Metazoa</taxon>
        <taxon>Spiralia</taxon>
        <taxon>Lophotrochozoa</taxon>
        <taxon>Mollusca</taxon>
        <taxon>Bivalvia</taxon>
        <taxon>Autobranchia</taxon>
        <taxon>Heteroconchia</taxon>
        <taxon>Euheterodonta</taxon>
        <taxon>Imparidentia</taxon>
        <taxon>Neoheterodontei</taxon>
        <taxon>Myida</taxon>
        <taxon>Myoidea</taxon>
        <taxon>Myidae</taxon>
        <taxon>Mya</taxon>
    </lineage>
</organism>
<gene>
    <name evidence="12" type="ORF">MAR_006342</name>
</gene>
<keyword evidence="13" id="KW-1185">Reference proteome</keyword>
<evidence type="ECO:0000256" key="2">
    <source>
        <dbReference type="ARBA" id="ARBA00006210"/>
    </source>
</evidence>
<keyword evidence="7 9" id="KW-0539">Nucleus</keyword>
<evidence type="ECO:0000259" key="11">
    <source>
        <dbReference type="Pfam" id="PF10744"/>
    </source>
</evidence>
<keyword evidence="4 9" id="KW-0805">Transcription regulation</keyword>
<proteinExistence type="inferred from homology"/>
<evidence type="ECO:0000256" key="9">
    <source>
        <dbReference type="RuleBase" id="RU364059"/>
    </source>
</evidence>
<comment type="subcellular location">
    <subcellularLocation>
        <location evidence="1 9">Nucleus</location>
    </subcellularLocation>
</comment>
<feature type="region of interest" description="Disordered" evidence="10">
    <location>
        <begin position="1"/>
        <end position="29"/>
    </location>
</feature>
<comment type="function">
    <text evidence="9">Component of the Mediator complex, a coactivator involved in the regulated transcription of nearly all RNA polymerase II-dependent genes. Mediator functions as a bridge to convey information from gene-specific regulatory proteins to the basal RNA polymerase II transcription machinery. Mediator is recruited to promoters by direct interactions with regulatory proteins and serves as a scaffold for the assembly of a functional preinitiation complex with RNA polymerase II and the general transcription factors.</text>
</comment>
<keyword evidence="6 9" id="KW-0804">Transcription</keyword>
<evidence type="ECO:0000256" key="7">
    <source>
        <dbReference type="ARBA" id="ARBA00023242"/>
    </source>
</evidence>
<dbReference type="Proteomes" id="UP001164746">
    <property type="component" value="Chromosome 1"/>
</dbReference>
<evidence type="ECO:0000256" key="1">
    <source>
        <dbReference type="ARBA" id="ARBA00004123"/>
    </source>
</evidence>
<evidence type="ECO:0000256" key="8">
    <source>
        <dbReference type="ARBA" id="ARBA00031254"/>
    </source>
</evidence>
<sequence>MAAEMGLSPDRVETNTFPPEKGLNGSGGRVGLMERLRGRAGQHRSWTDIMKTLRLTQINDKRIQSNMTDKASIQTCLDKLHRAMKITTQQSLIERLDLISRQLGMLFTPPTMADINQVVLSAEMFKVIVIWEGQTLKDVKVSHQDTPTGNFDEFISHLQGLLSIYSFNGDKKQKSKGYLALSNLEHDLNIIAQLQSSINGVTNYIHKSPLGILLPRRGGHPMKLIYYVSPYNLLCKKSKSSYPMTTLPDQQHAYYLNGSTEGVLGGYGCLVRKIPFTHPTMVPKVLSLLRQQLVFNSVLSSVVFFHSGYVSVDHQACSGGHSQTDPSHASPETRGQASFDLDSASNHRKDSSKSCEHEAMYFHNGHESTVIATKFSELTNAIKFAKPATISRDRFLVTWWAVESSSANAS</sequence>
<evidence type="ECO:0000256" key="4">
    <source>
        <dbReference type="ARBA" id="ARBA00023015"/>
    </source>
</evidence>
<reference evidence="12" key="1">
    <citation type="submission" date="2022-11" db="EMBL/GenBank/DDBJ databases">
        <title>Centuries of genome instability and evolution in soft-shell clam transmissible cancer (bioRxiv).</title>
        <authorList>
            <person name="Hart S.F.M."/>
            <person name="Yonemitsu M.A."/>
            <person name="Giersch R.M."/>
            <person name="Beal B.F."/>
            <person name="Arriagada G."/>
            <person name="Davis B.W."/>
            <person name="Ostrander E.A."/>
            <person name="Goff S.P."/>
            <person name="Metzger M.J."/>
        </authorList>
    </citation>
    <scope>NUCLEOTIDE SEQUENCE</scope>
    <source>
        <strain evidence="12">MELC-2E11</strain>
        <tissue evidence="12">Siphon/mantle</tissue>
    </source>
</reference>
<feature type="domain" description="Mediator complex subunit Med1" evidence="11">
    <location>
        <begin position="267"/>
        <end position="303"/>
    </location>
</feature>
<evidence type="ECO:0000256" key="5">
    <source>
        <dbReference type="ARBA" id="ARBA00023159"/>
    </source>
</evidence>
<dbReference type="PANTHER" id="PTHR12881:SF10">
    <property type="entry name" value="MEDIATOR OF RNA POLYMERASE II TRANSCRIPTION SUBUNIT 1"/>
    <property type="match status" value="1"/>
</dbReference>
<feature type="region of interest" description="Disordered" evidence="10">
    <location>
        <begin position="320"/>
        <end position="350"/>
    </location>
</feature>
<dbReference type="Pfam" id="PF10744">
    <property type="entry name" value="Med1"/>
    <property type="match status" value="2"/>
</dbReference>
<keyword evidence="5 9" id="KW-0010">Activator</keyword>
<protein>
    <recommendedName>
        <fullName evidence="3 9">Mediator of RNA polymerase II transcription subunit 1</fullName>
    </recommendedName>
    <alternativeName>
        <fullName evidence="8 9">Mediator complex subunit 1</fullName>
    </alternativeName>
</protein>
<dbReference type="EMBL" id="CP111012">
    <property type="protein sequence ID" value="WAQ93871.1"/>
    <property type="molecule type" value="Genomic_DNA"/>
</dbReference>
<evidence type="ECO:0000256" key="6">
    <source>
        <dbReference type="ARBA" id="ARBA00023163"/>
    </source>
</evidence>
<evidence type="ECO:0000313" key="12">
    <source>
        <dbReference type="EMBL" id="WAQ93871.1"/>
    </source>
</evidence>
<dbReference type="InterPro" id="IPR051999">
    <property type="entry name" value="Mediator_complex_subunit_1"/>
</dbReference>
<feature type="domain" description="Mediator complex subunit Med1" evidence="11">
    <location>
        <begin position="144"/>
        <end position="254"/>
    </location>
</feature>
<accession>A0ABY7D872</accession>
<evidence type="ECO:0000256" key="3">
    <source>
        <dbReference type="ARBA" id="ARBA00020612"/>
    </source>
</evidence>
<evidence type="ECO:0000256" key="10">
    <source>
        <dbReference type="SAM" id="MobiDB-lite"/>
    </source>
</evidence>
<comment type="similarity">
    <text evidence="2 9">Belongs to the Mediator complex subunit 1 family.</text>
</comment>
<dbReference type="PANTHER" id="PTHR12881">
    <property type="entry name" value="MEDIATOR OF RNA POLYMERASE II TRANSCRIPTION SUBUNIT 1"/>
    <property type="match status" value="1"/>
</dbReference>